<feature type="compositionally biased region" description="Basic and acidic residues" evidence="1">
    <location>
        <begin position="490"/>
        <end position="499"/>
    </location>
</feature>
<protein>
    <submittedName>
        <fullName evidence="4">SPOR domain-containing protein</fullName>
    </submittedName>
</protein>
<dbReference type="Gene3D" id="3.30.70.1070">
    <property type="entry name" value="Sporulation related repeat"/>
    <property type="match status" value="1"/>
</dbReference>
<dbReference type="SMART" id="SM00028">
    <property type="entry name" value="TPR"/>
    <property type="match status" value="3"/>
</dbReference>
<evidence type="ECO:0000313" key="4">
    <source>
        <dbReference type="EMBL" id="MDH7639442.1"/>
    </source>
</evidence>
<feature type="compositionally biased region" description="Polar residues" evidence="1">
    <location>
        <begin position="257"/>
        <end position="269"/>
    </location>
</feature>
<evidence type="ECO:0000256" key="1">
    <source>
        <dbReference type="SAM" id="MobiDB-lite"/>
    </source>
</evidence>
<feature type="region of interest" description="Disordered" evidence="1">
    <location>
        <begin position="441"/>
        <end position="639"/>
    </location>
</feature>
<feature type="chain" id="PRO_5047256225" evidence="2">
    <location>
        <begin position="29"/>
        <end position="719"/>
    </location>
</feature>
<dbReference type="InterPro" id="IPR036680">
    <property type="entry name" value="SPOR-like_sf"/>
</dbReference>
<evidence type="ECO:0000313" key="5">
    <source>
        <dbReference type="Proteomes" id="UP001160625"/>
    </source>
</evidence>
<feature type="compositionally biased region" description="Low complexity" evidence="1">
    <location>
        <begin position="303"/>
        <end position="313"/>
    </location>
</feature>
<reference evidence="4" key="1">
    <citation type="submission" date="2023-04" db="EMBL/GenBank/DDBJ databases">
        <title>Sphingomonas sp. MAHUQ-71 isolated from rice field.</title>
        <authorList>
            <person name="Huq M.A."/>
        </authorList>
    </citation>
    <scope>NUCLEOTIDE SEQUENCE</scope>
    <source>
        <strain evidence="4">MAHUQ-71</strain>
    </source>
</reference>
<dbReference type="RefSeq" id="WP_281044707.1">
    <property type="nucleotide sequence ID" value="NZ_JARYGZ010000001.1"/>
</dbReference>
<feature type="domain" description="SPOR" evidence="3">
    <location>
        <begin position="626"/>
        <end position="706"/>
    </location>
</feature>
<dbReference type="SUPFAM" id="SSF110997">
    <property type="entry name" value="Sporulation related repeat"/>
    <property type="match status" value="1"/>
</dbReference>
<feature type="region of interest" description="Disordered" evidence="1">
    <location>
        <begin position="369"/>
        <end position="393"/>
    </location>
</feature>
<dbReference type="PROSITE" id="PS51724">
    <property type="entry name" value="SPOR"/>
    <property type="match status" value="1"/>
</dbReference>
<keyword evidence="5" id="KW-1185">Reference proteome</keyword>
<feature type="compositionally biased region" description="Low complexity" evidence="1">
    <location>
        <begin position="528"/>
        <end position="551"/>
    </location>
</feature>
<evidence type="ECO:0000256" key="2">
    <source>
        <dbReference type="SAM" id="SignalP"/>
    </source>
</evidence>
<feature type="region of interest" description="Disordered" evidence="1">
    <location>
        <begin position="255"/>
        <end position="332"/>
    </location>
</feature>
<feature type="compositionally biased region" description="Basic and acidic residues" evidence="1">
    <location>
        <begin position="460"/>
        <end position="471"/>
    </location>
</feature>
<keyword evidence="2" id="KW-0732">Signal</keyword>
<feature type="compositionally biased region" description="Low complexity" evidence="1">
    <location>
        <begin position="441"/>
        <end position="452"/>
    </location>
</feature>
<dbReference type="SUPFAM" id="SSF48452">
    <property type="entry name" value="TPR-like"/>
    <property type="match status" value="1"/>
</dbReference>
<feature type="compositionally biased region" description="Basic and acidic residues" evidence="1">
    <location>
        <begin position="605"/>
        <end position="615"/>
    </location>
</feature>
<dbReference type="Proteomes" id="UP001160625">
    <property type="component" value="Unassembled WGS sequence"/>
</dbReference>
<accession>A0ABT6N2I5</accession>
<dbReference type="InterPro" id="IPR019734">
    <property type="entry name" value="TPR_rpt"/>
</dbReference>
<evidence type="ECO:0000259" key="3">
    <source>
        <dbReference type="PROSITE" id="PS51724"/>
    </source>
</evidence>
<proteinExistence type="predicted"/>
<feature type="signal peptide" evidence="2">
    <location>
        <begin position="1"/>
        <end position="28"/>
    </location>
</feature>
<feature type="compositionally biased region" description="Basic residues" evidence="1">
    <location>
        <begin position="515"/>
        <end position="527"/>
    </location>
</feature>
<dbReference type="Pfam" id="PF05036">
    <property type="entry name" value="SPOR"/>
    <property type="match status" value="1"/>
</dbReference>
<feature type="compositionally biased region" description="Low complexity" evidence="1">
    <location>
        <begin position="369"/>
        <end position="387"/>
    </location>
</feature>
<dbReference type="InterPro" id="IPR007730">
    <property type="entry name" value="SPOR-like_dom"/>
</dbReference>
<comment type="caution">
    <text evidence="4">The sequence shown here is derived from an EMBL/GenBank/DDBJ whole genome shotgun (WGS) entry which is preliminary data.</text>
</comment>
<dbReference type="Gene3D" id="1.25.40.10">
    <property type="entry name" value="Tetratricopeptide repeat domain"/>
    <property type="match status" value="1"/>
</dbReference>
<organism evidence="4 5">
    <name type="scientific">Sphingomonas oryzagri</name>
    <dbReference type="NCBI Taxonomy" id="3042314"/>
    <lineage>
        <taxon>Bacteria</taxon>
        <taxon>Pseudomonadati</taxon>
        <taxon>Pseudomonadota</taxon>
        <taxon>Alphaproteobacteria</taxon>
        <taxon>Sphingomonadales</taxon>
        <taxon>Sphingomonadaceae</taxon>
        <taxon>Sphingomonas</taxon>
    </lineage>
</organism>
<name>A0ABT6N2I5_9SPHN</name>
<gene>
    <name evidence="4" type="ORF">QGN17_11940</name>
</gene>
<dbReference type="InterPro" id="IPR011990">
    <property type="entry name" value="TPR-like_helical_dom_sf"/>
</dbReference>
<feature type="compositionally biased region" description="Basic residues" evidence="1">
    <location>
        <begin position="568"/>
        <end position="580"/>
    </location>
</feature>
<sequence length="719" mass="74171">MPNLPKPGAFRRLLIPILLLSAATPALAQYPDGAVVQHLPQSDDPAELLAQALRTLATEPNNLAALTAAGHNAVLLGDPNAAVGFFGKAQEIAPNDGRVKAGLGSALVQLEKPQDALRLFAQASRLGVPDADLAEDRGLAYDLTGDQARAQADYRTVLAAHPEDDTARRRLALSQGISGQKAAAIATLDPLIRKRDIAGWRAQTFVLAMDGDAKGANDITRIMLPQQAAMLQPFLVRLATLSPADKARAVHFGEMPASSTPYTPTQVASMSAPATYAPAPRSDLAPPATTKAEQPKPTPVPTAPATTLAPRPTQVAAATPSSSRVTKRPEGVSINDRDQIFALGQPRYVRAPLAGIALTPAKTDAAATTASASPAASRPAPAATAAPAPVPTPQPVQLAQAEAAKATVAGPPMPAAADLPTPAAQGHYDLPHDAVAKAPARPARTAPAPVKTVGTPVVHGKTEVADADTKKPSKTAGADDDDTKARGKVPAKDKARIADASDDNDDCVPVPTAKSRIHGKTAARKKAATTCKAVASADDGASKTKSASSSKAKQDDADAEDCAPTTKTKSRGKAGAKKKPSTTCTKLASKDDDSGSKTKKGAKSKSGDDADDGKSSKSAKSAKSEKGNPERIYVQVAGGANKDDMDKAWAGVKKKAPELMKGHTPSTTPLRATNRLLVGPFKTEEEAQAFVNKMAAKGLSGFTFKSSKGQKVDKVDTGQ</sequence>
<dbReference type="EMBL" id="JARYGZ010000001">
    <property type="protein sequence ID" value="MDH7639442.1"/>
    <property type="molecule type" value="Genomic_DNA"/>
</dbReference>